<reference evidence="2" key="1">
    <citation type="submission" date="2022-07" db="EMBL/GenBank/DDBJ databases">
        <title>Draft genome sequence of Zalerion maritima ATCC 34329, a (micro)plastics degrading marine fungus.</title>
        <authorList>
            <person name="Paco A."/>
            <person name="Goncalves M.F.M."/>
            <person name="Rocha-Santos T.A.P."/>
            <person name="Alves A."/>
        </authorList>
    </citation>
    <scope>NUCLEOTIDE SEQUENCE</scope>
    <source>
        <strain evidence="2">ATCC 34329</strain>
    </source>
</reference>
<proteinExistence type="predicted"/>
<feature type="transmembrane region" description="Helical" evidence="1">
    <location>
        <begin position="12"/>
        <end position="29"/>
    </location>
</feature>
<keyword evidence="1" id="KW-0812">Transmembrane</keyword>
<keyword evidence="1" id="KW-1133">Transmembrane helix</keyword>
<feature type="transmembrane region" description="Helical" evidence="1">
    <location>
        <begin position="124"/>
        <end position="145"/>
    </location>
</feature>
<comment type="caution">
    <text evidence="2">The sequence shown here is derived from an EMBL/GenBank/DDBJ whole genome shotgun (WGS) entry which is preliminary data.</text>
</comment>
<protein>
    <submittedName>
        <fullName evidence="2">Uncharacterized protein</fullName>
    </submittedName>
</protein>
<evidence type="ECO:0000313" key="3">
    <source>
        <dbReference type="Proteomes" id="UP001201980"/>
    </source>
</evidence>
<dbReference type="InterPro" id="IPR025363">
    <property type="entry name" value="DUF4267"/>
</dbReference>
<keyword evidence="3" id="KW-1185">Reference proteome</keyword>
<keyword evidence="1" id="KW-0472">Membrane</keyword>
<evidence type="ECO:0000313" key="2">
    <source>
        <dbReference type="EMBL" id="KAJ2906391.1"/>
    </source>
</evidence>
<gene>
    <name evidence="2" type="ORF">MKZ38_001751</name>
</gene>
<evidence type="ECO:0000256" key="1">
    <source>
        <dbReference type="SAM" id="Phobius"/>
    </source>
</evidence>
<feature type="transmembrane region" description="Helical" evidence="1">
    <location>
        <begin position="71"/>
        <end position="92"/>
    </location>
</feature>
<dbReference type="EMBL" id="JAKWBI020000014">
    <property type="protein sequence ID" value="KAJ2906391.1"/>
    <property type="molecule type" value="Genomic_DNA"/>
</dbReference>
<dbReference type="AlphaFoldDB" id="A0AAD5RZG6"/>
<name>A0AAD5RZG6_9PEZI</name>
<accession>A0AAD5RZG6</accession>
<organism evidence="2 3">
    <name type="scientific">Zalerion maritima</name>
    <dbReference type="NCBI Taxonomy" id="339359"/>
    <lineage>
        <taxon>Eukaryota</taxon>
        <taxon>Fungi</taxon>
        <taxon>Dikarya</taxon>
        <taxon>Ascomycota</taxon>
        <taxon>Pezizomycotina</taxon>
        <taxon>Sordariomycetes</taxon>
        <taxon>Lulworthiomycetidae</taxon>
        <taxon>Lulworthiales</taxon>
        <taxon>Lulworthiaceae</taxon>
        <taxon>Zalerion</taxon>
    </lineage>
</organism>
<sequence length="148" mass="16009">MIELGYKTWRYLGLSVALGYAGLGGFAVATPKSAAKYFFGWDPKTLPLPEADVGEDARKSADPPSEEVIKAILPLVGARDLSIFAALMIFFHARQHSEMGVVILSGMVLCAADVVAIWKWKGPLLAGQILAGALSWGIIGYNLYFEDF</sequence>
<feature type="transmembrane region" description="Helical" evidence="1">
    <location>
        <begin position="99"/>
        <end position="118"/>
    </location>
</feature>
<dbReference type="Proteomes" id="UP001201980">
    <property type="component" value="Unassembled WGS sequence"/>
</dbReference>
<dbReference type="Pfam" id="PF14087">
    <property type="entry name" value="DUF4267"/>
    <property type="match status" value="1"/>
</dbReference>